<proteinExistence type="predicted"/>
<dbReference type="AlphaFoldDB" id="A0A7X8SH27"/>
<keyword evidence="2" id="KW-1185">Reference proteome</keyword>
<dbReference type="Proteomes" id="UP000585050">
    <property type="component" value="Unassembled WGS sequence"/>
</dbReference>
<evidence type="ECO:0000313" key="1">
    <source>
        <dbReference type="EMBL" id="NLR90070.1"/>
    </source>
</evidence>
<evidence type="ECO:0000313" key="2">
    <source>
        <dbReference type="Proteomes" id="UP000585050"/>
    </source>
</evidence>
<sequence length="81" mass="8868">MSSETKYSKFLIGMCLNTGQSLQAIAKNLGIYTNRDEINALATKLEAEGLVSRIERTAKETYVSLSKKGQTYASTLMDSAI</sequence>
<evidence type="ECO:0008006" key="3">
    <source>
        <dbReference type="Google" id="ProtNLM"/>
    </source>
</evidence>
<dbReference type="Gene3D" id="1.10.10.10">
    <property type="entry name" value="Winged helix-like DNA-binding domain superfamily/Winged helix DNA-binding domain"/>
    <property type="match status" value="1"/>
</dbReference>
<dbReference type="InterPro" id="IPR036388">
    <property type="entry name" value="WH-like_DNA-bd_sf"/>
</dbReference>
<gene>
    <name evidence="1" type="ORF">HGP29_02585</name>
</gene>
<accession>A0A7X8SH27</accession>
<protein>
    <recommendedName>
        <fullName evidence="3">MarR family transcriptional regulator</fullName>
    </recommendedName>
</protein>
<dbReference type="EMBL" id="JABAIL010000001">
    <property type="protein sequence ID" value="NLR90070.1"/>
    <property type="molecule type" value="Genomic_DNA"/>
</dbReference>
<reference evidence="1 2" key="1">
    <citation type="submission" date="2020-04" db="EMBL/GenBank/DDBJ databases">
        <title>Flammeovirga sp. SR4, a novel species isolated from seawater.</title>
        <authorList>
            <person name="Wang X."/>
        </authorList>
    </citation>
    <scope>NUCLEOTIDE SEQUENCE [LARGE SCALE GENOMIC DNA]</scope>
    <source>
        <strain evidence="1 2">SR4</strain>
    </source>
</reference>
<organism evidence="1 2">
    <name type="scientific">Flammeovirga agarivorans</name>
    <dbReference type="NCBI Taxonomy" id="2726742"/>
    <lineage>
        <taxon>Bacteria</taxon>
        <taxon>Pseudomonadati</taxon>
        <taxon>Bacteroidota</taxon>
        <taxon>Cytophagia</taxon>
        <taxon>Cytophagales</taxon>
        <taxon>Flammeovirgaceae</taxon>
        <taxon>Flammeovirga</taxon>
    </lineage>
</organism>
<dbReference type="RefSeq" id="WP_168880748.1">
    <property type="nucleotide sequence ID" value="NZ_JABAIL010000001.1"/>
</dbReference>
<name>A0A7X8SH27_9BACT</name>
<comment type="caution">
    <text evidence="1">The sequence shown here is derived from an EMBL/GenBank/DDBJ whole genome shotgun (WGS) entry which is preliminary data.</text>
</comment>